<feature type="transmembrane region" description="Helical" evidence="1">
    <location>
        <begin position="7"/>
        <end position="27"/>
    </location>
</feature>
<feature type="non-terminal residue" evidence="2">
    <location>
        <position position="1"/>
    </location>
</feature>
<evidence type="ECO:0000256" key="1">
    <source>
        <dbReference type="SAM" id="Phobius"/>
    </source>
</evidence>
<keyword evidence="1" id="KW-1133">Transmembrane helix</keyword>
<gene>
    <name evidence="2" type="ORF">JBS370_LOCUS38094</name>
</gene>
<dbReference type="Proteomes" id="UP000663836">
    <property type="component" value="Unassembled WGS sequence"/>
</dbReference>
<reference evidence="2" key="1">
    <citation type="submission" date="2021-02" db="EMBL/GenBank/DDBJ databases">
        <authorList>
            <person name="Nowell W R."/>
        </authorList>
    </citation>
    <scope>NUCLEOTIDE SEQUENCE</scope>
</reference>
<name>A0A820DPT4_9BILA</name>
<keyword evidence="1" id="KW-0812">Transmembrane</keyword>
<evidence type="ECO:0000313" key="2">
    <source>
        <dbReference type="EMBL" id="CAF4235966.1"/>
    </source>
</evidence>
<dbReference type="AlphaFoldDB" id="A0A820DPT4"/>
<sequence>SKRIEEFVLELLVIYNSTLIGSSILFVDS</sequence>
<organism evidence="2 3">
    <name type="scientific">Rotaria sordida</name>
    <dbReference type="NCBI Taxonomy" id="392033"/>
    <lineage>
        <taxon>Eukaryota</taxon>
        <taxon>Metazoa</taxon>
        <taxon>Spiralia</taxon>
        <taxon>Gnathifera</taxon>
        <taxon>Rotifera</taxon>
        <taxon>Eurotatoria</taxon>
        <taxon>Bdelloidea</taxon>
        <taxon>Philodinida</taxon>
        <taxon>Philodinidae</taxon>
        <taxon>Rotaria</taxon>
    </lineage>
</organism>
<keyword evidence="1" id="KW-0472">Membrane</keyword>
<comment type="caution">
    <text evidence="2">The sequence shown here is derived from an EMBL/GenBank/DDBJ whole genome shotgun (WGS) entry which is preliminary data.</text>
</comment>
<accession>A0A820DPT4</accession>
<protein>
    <submittedName>
        <fullName evidence="2">Uncharacterized protein</fullName>
    </submittedName>
</protein>
<proteinExistence type="predicted"/>
<dbReference type="EMBL" id="CAJOBD010019629">
    <property type="protein sequence ID" value="CAF4235966.1"/>
    <property type="molecule type" value="Genomic_DNA"/>
</dbReference>
<evidence type="ECO:0000313" key="3">
    <source>
        <dbReference type="Proteomes" id="UP000663836"/>
    </source>
</evidence>